<comment type="caution">
    <text evidence="2">The sequence shown here is derived from an EMBL/GenBank/DDBJ whole genome shotgun (WGS) entry which is preliminary data.</text>
</comment>
<sequence length="114" mass="12576">MAKRKAPDEVDAANNTPASADSETHENEDVQQPRKRHKPAIPKLMVPRSRETLRSNATMENMSSGLLALPPELRNEIYCLALVGEEVTVDHSAHDTPGLLGTCRQTRKEASSIF</sequence>
<name>A0AAV9JTD3_9PEZI</name>
<feature type="region of interest" description="Disordered" evidence="1">
    <location>
        <begin position="1"/>
        <end position="45"/>
    </location>
</feature>
<dbReference type="EMBL" id="JAVFHQ010000006">
    <property type="protein sequence ID" value="KAK4548795.1"/>
    <property type="molecule type" value="Genomic_DNA"/>
</dbReference>
<dbReference type="Proteomes" id="UP001324427">
    <property type="component" value="Unassembled WGS sequence"/>
</dbReference>
<evidence type="ECO:0000256" key="1">
    <source>
        <dbReference type="SAM" id="MobiDB-lite"/>
    </source>
</evidence>
<proteinExistence type="predicted"/>
<evidence type="ECO:0000313" key="2">
    <source>
        <dbReference type="EMBL" id="KAK4548795.1"/>
    </source>
</evidence>
<accession>A0AAV9JTD3</accession>
<reference evidence="2 3" key="1">
    <citation type="submission" date="2021-11" db="EMBL/GenBank/DDBJ databases">
        <title>Black yeast isolated from Biological Soil Crust.</title>
        <authorList>
            <person name="Kurbessoian T."/>
        </authorList>
    </citation>
    <scope>NUCLEOTIDE SEQUENCE [LARGE SCALE GENOMIC DNA]</scope>
    <source>
        <strain evidence="2 3">CCFEE 5522</strain>
    </source>
</reference>
<organism evidence="2 3">
    <name type="scientific">Oleoguttula mirabilis</name>
    <dbReference type="NCBI Taxonomy" id="1507867"/>
    <lineage>
        <taxon>Eukaryota</taxon>
        <taxon>Fungi</taxon>
        <taxon>Dikarya</taxon>
        <taxon>Ascomycota</taxon>
        <taxon>Pezizomycotina</taxon>
        <taxon>Dothideomycetes</taxon>
        <taxon>Dothideomycetidae</taxon>
        <taxon>Mycosphaerellales</taxon>
        <taxon>Teratosphaeriaceae</taxon>
        <taxon>Oleoguttula</taxon>
    </lineage>
</organism>
<protein>
    <submittedName>
        <fullName evidence="2">Uncharacterized protein</fullName>
    </submittedName>
</protein>
<gene>
    <name evidence="2" type="ORF">LTR36_008568</name>
</gene>
<keyword evidence="3" id="KW-1185">Reference proteome</keyword>
<evidence type="ECO:0000313" key="3">
    <source>
        <dbReference type="Proteomes" id="UP001324427"/>
    </source>
</evidence>
<feature type="compositionally biased region" description="Basic and acidic residues" evidence="1">
    <location>
        <begin position="22"/>
        <end position="32"/>
    </location>
</feature>
<dbReference type="AlphaFoldDB" id="A0AAV9JTD3"/>